<reference evidence="1" key="1">
    <citation type="journal article" date="2024" name="Environ. Microbiol. Rep.">
        <title>Hiding in plain sight: The discovery of complete genomes of 11 hypothetical spindle-shaped viruses that putatively infect mesophilic ammonia-oxidizing archaea.</title>
        <authorList>
            <person name="Ni Y."/>
            <person name="Xu T."/>
            <person name="Yan S."/>
            <person name="Chen L."/>
            <person name="Wang Y."/>
        </authorList>
    </citation>
    <scope>NUCLEOTIDE SEQUENCE</scope>
    <source>
        <strain evidence="1">NBC1</strain>
    </source>
</reference>
<protein>
    <submittedName>
        <fullName evidence="1">ORF48</fullName>
    </submittedName>
</protein>
<reference evidence="1" key="2">
    <citation type="submission" date="2024-03" db="EMBL/GenBank/DDBJ databases">
        <authorList>
            <person name="Ni Y."/>
            <person name="Xu T."/>
            <person name="Yan S."/>
            <person name="Chen L."/>
            <person name="Wang Y."/>
        </authorList>
    </citation>
    <scope>NUCLEOTIDE SEQUENCE</scope>
    <source>
        <strain evidence="1">NBC1</strain>
    </source>
</reference>
<accession>A0AAT9J7A8</accession>
<dbReference type="EMBL" id="BK067786">
    <property type="protein sequence ID" value="DBA51906.1"/>
    <property type="molecule type" value="Genomic_DNA"/>
</dbReference>
<proteinExistence type="predicted"/>
<sequence length="117" mass="14223">MNNRQRMRTSNQMVKDYLLEMGYDQIWFKPHTARNDIVYTQNGKYYATDLWNLFDGMCWGRDQLFFLQMKTNKWADRKPIDQFLKTHNAIVFVFNVTDKLKACNGKYKVFVRRYPEC</sequence>
<name>A0AAT9J7A8_9VIRU</name>
<organism evidence="1">
    <name type="scientific">Nitrosopumilaceae spindle-shaped virus</name>
    <dbReference type="NCBI Taxonomy" id="3065433"/>
    <lineage>
        <taxon>Viruses</taxon>
    </lineage>
</organism>
<evidence type="ECO:0000313" key="1">
    <source>
        <dbReference type="EMBL" id="DBA51906.1"/>
    </source>
</evidence>